<dbReference type="PROSITE" id="PS51910">
    <property type="entry name" value="GH18_2"/>
    <property type="match status" value="1"/>
</dbReference>
<evidence type="ECO:0000313" key="6">
    <source>
        <dbReference type="Proteomes" id="UP000186955"/>
    </source>
</evidence>
<comment type="similarity">
    <text evidence="1">Belongs to the glycosyl hydrolase 18 family. Chitinase class V subfamily.</text>
</comment>
<dbReference type="InterPro" id="IPR017853">
    <property type="entry name" value="GH"/>
</dbReference>
<name>A0A1Q5TCM0_9EURO</name>
<comment type="caution">
    <text evidence="5">The sequence shown here is derived from an EMBL/GenBank/DDBJ whole genome shotgun (WGS) entry which is preliminary data.</text>
</comment>
<dbReference type="PANTHER" id="PTHR47700">
    <property type="entry name" value="V CHITINASE, PUTATIVE (AFU_ORTHOLOGUE AFUA_6G13720)-RELATED"/>
    <property type="match status" value="1"/>
</dbReference>
<feature type="domain" description="GH18" evidence="4">
    <location>
        <begin position="1"/>
        <end position="157"/>
    </location>
</feature>
<dbReference type="GO" id="GO:0008061">
    <property type="term" value="F:chitin binding"/>
    <property type="evidence" value="ECO:0007669"/>
    <property type="project" value="UniProtKB-KW"/>
</dbReference>
<dbReference type="AlphaFoldDB" id="A0A1Q5TCM0"/>
<dbReference type="EMBL" id="MNBE01000682">
    <property type="protein sequence ID" value="OKO97982.1"/>
    <property type="molecule type" value="Genomic_DNA"/>
</dbReference>
<keyword evidence="6" id="KW-1185">Reference proteome</keyword>
<gene>
    <name evidence="5" type="ORF">PENSUB_9562</name>
</gene>
<sequence length="550" mass="59221">MAGNCLRSHVNLTETGYALSIFTKAGAEAKKLMVGVTSYGRSFEMITAKYTGPDCTFTRPDSGATPRRCTQTAGYIANAEIDEIISDNPTVQVLFDDDSDSDIIVYNNTQWVGYMTTTTKSTRTTYYKSLNMGGTTEWAVDIEKFLESADDISIVNLSTDLTDAEQCETPDPDEVTAAEASSERNVAGYIDSLITGTLQGETTNWSQAVFDDSNVKCSSYPINEDCNFPSSSACTSFSNPARYWAQFVIANFWAYMDKFGALFDLADNNVTKQILQLTTDFPVQAPDAIPDVASLLTNFAGVLSIEPSYGSDIADSVVGVAGGLMSEESSNLDSSDSETNSETILYSRSVAIATAFYDSVSLVLIDMFDTGDLSSWPSSLTSGDYTTDIANFFDSRFMFELTGTDEKGMESLLNEGLLATMAGTALVGANYFILRGAYTTSGCADVTSGIVIDGYCYTLEYPGDYGGTMSIDVALAVSTSLPTCFYNFPIFELEYTGADSIPGSPCQILTNNGTASTPEVGVTYMPSNLADIFTDDFCFCSGSNKECTDL</sequence>
<evidence type="ECO:0000313" key="5">
    <source>
        <dbReference type="EMBL" id="OKO97982.1"/>
    </source>
</evidence>
<evidence type="ECO:0000259" key="4">
    <source>
        <dbReference type="PROSITE" id="PS51910"/>
    </source>
</evidence>
<dbReference type="Gene3D" id="3.10.50.10">
    <property type="match status" value="1"/>
</dbReference>
<dbReference type="InterPro" id="IPR001223">
    <property type="entry name" value="Glyco_hydro18_cat"/>
</dbReference>
<keyword evidence="2" id="KW-0147">Chitin-binding</keyword>
<proteinExistence type="inferred from homology"/>
<reference evidence="5 6" key="1">
    <citation type="submission" date="2016-10" db="EMBL/GenBank/DDBJ databases">
        <title>Genome sequence of the ascomycete fungus Penicillium subrubescens.</title>
        <authorList>
            <person name="De Vries R.P."/>
            <person name="Peng M."/>
            <person name="Dilokpimol A."/>
            <person name="Hilden K."/>
            <person name="Makela M.R."/>
            <person name="Grigoriev I."/>
            <person name="Riley R."/>
            <person name="Granchi Z."/>
        </authorList>
    </citation>
    <scope>NUCLEOTIDE SEQUENCE [LARGE SCALE GENOMIC DNA]</scope>
    <source>
        <strain evidence="5 6">CBS 132785</strain>
    </source>
</reference>
<dbReference type="PANTHER" id="PTHR47700:SF2">
    <property type="entry name" value="CHITINASE"/>
    <property type="match status" value="1"/>
</dbReference>
<dbReference type="SUPFAM" id="SSF54556">
    <property type="entry name" value="Chitinase insertion domain"/>
    <property type="match status" value="1"/>
</dbReference>
<dbReference type="GO" id="GO:0005975">
    <property type="term" value="P:carbohydrate metabolic process"/>
    <property type="evidence" value="ECO:0007669"/>
    <property type="project" value="InterPro"/>
</dbReference>
<evidence type="ECO:0000256" key="1">
    <source>
        <dbReference type="ARBA" id="ARBA00008682"/>
    </source>
</evidence>
<protein>
    <submittedName>
        <fullName evidence="5">Acidic mammalian chitinase</fullName>
    </submittedName>
</protein>
<dbReference type="Proteomes" id="UP000186955">
    <property type="component" value="Unassembled WGS sequence"/>
</dbReference>
<evidence type="ECO:0000256" key="3">
    <source>
        <dbReference type="ARBA" id="ARBA00023026"/>
    </source>
</evidence>
<dbReference type="InterPro" id="IPR029070">
    <property type="entry name" value="Chitinase_insertion_sf"/>
</dbReference>
<dbReference type="InterPro" id="IPR053214">
    <property type="entry name" value="LysM12-like"/>
</dbReference>
<dbReference type="STRING" id="1316194.A0A1Q5TCM0"/>
<accession>A0A1Q5TCM0</accession>
<evidence type="ECO:0000256" key="2">
    <source>
        <dbReference type="ARBA" id="ARBA00022669"/>
    </source>
</evidence>
<organism evidence="5 6">
    <name type="scientific">Penicillium subrubescens</name>
    <dbReference type="NCBI Taxonomy" id="1316194"/>
    <lineage>
        <taxon>Eukaryota</taxon>
        <taxon>Fungi</taxon>
        <taxon>Dikarya</taxon>
        <taxon>Ascomycota</taxon>
        <taxon>Pezizomycotina</taxon>
        <taxon>Eurotiomycetes</taxon>
        <taxon>Eurotiomycetidae</taxon>
        <taxon>Eurotiales</taxon>
        <taxon>Aspergillaceae</taxon>
        <taxon>Penicillium</taxon>
    </lineage>
</organism>
<dbReference type="SUPFAM" id="SSF51445">
    <property type="entry name" value="(Trans)glycosidases"/>
    <property type="match status" value="1"/>
</dbReference>
<keyword evidence="3" id="KW-0843">Virulence</keyword>
<dbReference type="Pfam" id="PF00704">
    <property type="entry name" value="Glyco_hydro_18"/>
    <property type="match status" value="1"/>
</dbReference>